<name>A0A0T6B0T1_9SCAR</name>
<comment type="caution">
    <text evidence="7">The sequence shown here is derived from an EMBL/GenBank/DDBJ whole genome shotgun (WGS) entry which is preliminary data.</text>
</comment>
<keyword evidence="8" id="KW-1185">Reference proteome</keyword>
<feature type="non-terminal residue" evidence="7">
    <location>
        <position position="256"/>
    </location>
</feature>
<evidence type="ECO:0000313" key="7">
    <source>
        <dbReference type="EMBL" id="KRT80937.1"/>
    </source>
</evidence>
<evidence type="ECO:0000256" key="3">
    <source>
        <dbReference type="ARBA" id="ARBA00022448"/>
    </source>
</evidence>
<comment type="subcellular location">
    <subcellularLocation>
        <location evidence="1">Nucleus</location>
    </subcellularLocation>
</comment>
<dbReference type="InterPro" id="IPR014908">
    <property type="entry name" value="Nucleoporin_Nup133/Nup155_N"/>
</dbReference>
<dbReference type="InterPro" id="IPR037624">
    <property type="entry name" value="Nup133-like"/>
</dbReference>
<dbReference type="SUPFAM" id="SSF117289">
    <property type="entry name" value="Nucleoporin domain"/>
    <property type="match status" value="1"/>
</dbReference>
<dbReference type="GO" id="GO:0000972">
    <property type="term" value="P:transcription-dependent tethering of RNA polymerase II gene DNA at nuclear periphery"/>
    <property type="evidence" value="ECO:0007669"/>
    <property type="project" value="TreeGrafter"/>
</dbReference>
<evidence type="ECO:0000313" key="8">
    <source>
        <dbReference type="Proteomes" id="UP000051574"/>
    </source>
</evidence>
<evidence type="ECO:0000256" key="1">
    <source>
        <dbReference type="ARBA" id="ARBA00004123"/>
    </source>
</evidence>
<keyword evidence="3" id="KW-0813">Transport</keyword>
<accession>A0A0T6B0T1</accession>
<evidence type="ECO:0000256" key="4">
    <source>
        <dbReference type="ARBA" id="ARBA00023242"/>
    </source>
</evidence>
<dbReference type="GO" id="GO:0017056">
    <property type="term" value="F:structural constituent of nuclear pore"/>
    <property type="evidence" value="ECO:0007669"/>
    <property type="project" value="InterPro"/>
</dbReference>
<keyword evidence="4" id="KW-0539">Nucleus</keyword>
<evidence type="ECO:0000259" key="6">
    <source>
        <dbReference type="Pfam" id="PF08801"/>
    </source>
</evidence>
<proteinExistence type="inferred from homology"/>
<dbReference type="InterPro" id="IPR015943">
    <property type="entry name" value="WD40/YVTN_repeat-like_dom_sf"/>
</dbReference>
<feature type="compositionally biased region" description="Low complexity" evidence="5">
    <location>
        <begin position="1"/>
        <end position="34"/>
    </location>
</feature>
<protein>
    <recommendedName>
        <fullName evidence="6">Nucleoporin Nup133/Nup155-like N-terminal domain-containing protein</fullName>
    </recommendedName>
</protein>
<comment type="similarity">
    <text evidence="2">Belongs to the nucleoporin Nup133 family.</text>
</comment>
<evidence type="ECO:0000256" key="2">
    <source>
        <dbReference type="ARBA" id="ARBA00005569"/>
    </source>
</evidence>
<sequence length="256" mass="28286">MNSSFSTSYSSELSLPSRPRQSALSRSIPSPSSRKSLRINATNRSVQSVNQTILKSHSNYVERFGQPLPVLITEGLTFSERNTVVSAKISNCGYAWLVCGRRLLIWQYRHNMGQAILQKKHVITGQCFELQLPHSDLAHRAELVSVFMHPGTHFPSCIAVSPEGIVRYWPAVNYEGVSVEQTVDLQGQECDSLTNIDGFGYILATTTCTVVLIQPQNLSGRHVLNCRSLKTPSGWLGGLSKRMSSLIFGSISSEQS</sequence>
<reference evidence="7 8" key="1">
    <citation type="submission" date="2015-09" db="EMBL/GenBank/DDBJ databases">
        <title>Draft genome of the scarab beetle Oryctes borbonicus.</title>
        <authorList>
            <person name="Meyer J.M."/>
            <person name="Markov G.V."/>
            <person name="Baskaran P."/>
            <person name="Herrmann M."/>
            <person name="Sommer R.J."/>
            <person name="Roedelsperger C."/>
        </authorList>
    </citation>
    <scope>NUCLEOTIDE SEQUENCE [LARGE SCALE GENOMIC DNA]</scope>
    <source>
        <strain evidence="7">OB123</strain>
        <tissue evidence="7">Whole animal</tissue>
    </source>
</reference>
<dbReference type="GO" id="GO:0016973">
    <property type="term" value="P:poly(A)+ mRNA export from nucleus"/>
    <property type="evidence" value="ECO:0007669"/>
    <property type="project" value="TreeGrafter"/>
</dbReference>
<dbReference type="AlphaFoldDB" id="A0A0T6B0T1"/>
<dbReference type="GO" id="GO:0006606">
    <property type="term" value="P:protein import into nucleus"/>
    <property type="evidence" value="ECO:0007669"/>
    <property type="project" value="TreeGrafter"/>
</dbReference>
<organism evidence="7 8">
    <name type="scientific">Oryctes borbonicus</name>
    <dbReference type="NCBI Taxonomy" id="1629725"/>
    <lineage>
        <taxon>Eukaryota</taxon>
        <taxon>Metazoa</taxon>
        <taxon>Ecdysozoa</taxon>
        <taxon>Arthropoda</taxon>
        <taxon>Hexapoda</taxon>
        <taxon>Insecta</taxon>
        <taxon>Pterygota</taxon>
        <taxon>Neoptera</taxon>
        <taxon>Endopterygota</taxon>
        <taxon>Coleoptera</taxon>
        <taxon>Polyphaga</taxon>
        <taxon>Scarabaeiformia</taxon>
        <taxon>Scarabaeidae</taxon>
        <taxon>Dynastinae</taxon>
        <taxon>Oryctes</taxon>
    </lineage>
</organism>
<dbReference type="PANTHER" id="PTHR13405">
    <property type="entry name" value="NUCLEAR PORE COMPLEX PROTEIN NUP133"/>
    <property type="match status" value="1"/>
</dbReference>
<feature type="domain" description="Nucleoporin Nup133/Nup155-like N-terminal" evidence="6">
    <location>
        <begin position="67"/>
        <end position="245"/>
    </location>
</feature>
<gene>
    <name evidence="7" type="ORF">AMK59_5244</name>
</gene>
<dbReference type="Pfam" id="PF08801">
    <property type="entry name" value="Nucleoporin_N"/>
    <property type="match status" value="1"/>
</dbReference>
<dbReference type="EMBL" id="LJIG01016326">
    <property type="protein sequence ID" value="KRT80937.1"/>
    <property type="molecule type" value="Genomic_DNA"/>
</dbReference>
<evidence type="ECO:0000256" key="5">
    <source>
        <dbReference type="SAM" id="MobiDB-lite"/>
    </source>
</evidence>
<feature type="region of interest" description="Disordered" evidence="5">
    <location>
        <begin position="1"/>
        <end position="35"/>
    </location>
</feature>
<dbReference type="OrthoDB" id="103454at2759"/>
<dbReference type="Gene3D" id="2.130.10.10">
    <property type="entry name" value="YVTN repeat-like/Quinoprotein amine dehydrogenase"/>
    <property type="match status" value="1"/>
</dbReference>
<dbReference type="Proteomes" id="UP000051574">
    <property type="component" value="Unassembled WGS sequence"/>
</dbReference>
<dbReference type="PANTHER" id="PTHR13405:SF11">
    <property type="entry name" value="NUCLEAR PORE COMPLEX PROTEIN NUP133"/>
    <property type="match status" value="1"/>
</dbReference>
<dbReference type="GO" id="GO:0031080">
    <property type="term" value="C:nuclear pore outer ring"/>
    <property type="evidence" value="ECO:0007669"/>
    <property type="project" value="TreeGrafter"/>
</dbReference>